<gene>
    <name evidence="1" type="ORF">PCE31107_04645</name>
</gene>
<sequence>MADSGLVRFKKICKLPASGNADRLPRLRILERVLRLGISSFIFLDEEIGLAVRKGEIWRVNVRTGEVVLEMRIPGGKAVLALSTVTDHRRKTSTVMFGEYFENTQLDEVNLWGRPAEGIGEWNIIGTFPRNTINHVHSIVPAPERNGALVLTGDFDQAAGIWFYSPESGALTPVLVGSQAYRAAWLRKQGDDYVFATDSQLSQNYVSKLRFSANAANVEVLKGIEGSSIYVGMGEDITYFSSTVEPGAPTKNTVIDYLSNRPGPGILSTNAHIYAMTNTDDVESIFHAKADMLPLRLAQFGTFIFPSGLLPDGVCYAYGQALRKYDDCCMMFRRF</sequence>
<dbReference type="SUPFAM" id="SSF50969">
    <property type="entry name" value="YVTN repeat-like/Quinoprotein amine dehydrogenase"/>
    <property type="match status" value="1"/>
</dbReference>
<proteinExistence type="predicted"/>
<dbReference type="EMBL" id="CABPRY010000023">
    <property type="protein sequence ID" value="VVE50083.1"/>
    <property type="molecule type" value="Genomic_DNA"/>
</dbReference>
<evidence type="ECO:0000313" key="1">
    <source>
        <dbReference type="EMBL" id="VVE50083.1"/>
    </source>
</evidence>
<evidence type="ECO:0000313" key="2">
    <source>
        <dbReference type="Proteomes" id="UP000396788"/>
    </source>
</evidence>
<accession>A0A5E4YQ66</accession>
<dbReference type="Proteomes" id="UP000396788">
    <property type="component" value="Unassembled WGS sequence"/>
</dbReference>
<dbReference type="RefSeq" id="WP_150610775.1">
    <property type="nucleotide sequence ID" value="NZ_CABPRY010000023.1"/>
</dbReference>
<protein>
    <submittedName>
        <fullName evidence="1">Uncharacterized protein</fullName>
    </submittedName>
</protein>
<organism evidence="1 2">
    <name type="scientific">Pandoraea cepalis</name>
    <dbReference type="NCBI Taxonomy" id="2508294"/>
    <lineage>
        <taxon>Bacteria</taxon>
        <taxon>Pseudomonadati</taxon>
        <taxon>Pseudomonadota</taxon>
        <taxon>Betaproteobacteria</taxon>
        <taxon>Burkholderiales</taxon>
        <taxon>Burkholderiaceae</taxon>
        <taxon>Pandoraea</taxon>
    </lineage>
</organism>
<name>A0A5E4YQ66_9BURK</name>
<dbReference type="InterPro" id="IPR011044">
    <property type="entry name" value="Quino_amine_DH_bsu"/>
</dbReference>
<reference evidence="1 2" key="1">
    <citation type="submission" date="2019-08" db="EMBL/GenBank/DDBJ databases">
        <authorList>
            <person name="Peeters C."/>
        </authorList>
    </citation>
    <scope>NUCLEOTIDE SEQUENCE [LARGE SCALE GENOMIC DNA]</scope>
    <source>
        <strain evidence="1 2">LMG 31107</strain>
    </source>
</reference>
<dbReference type="AlphaFoldDB" id="A0A5E4YQ66"/>